<organism evidence="6 7">
    <name type="scientific">Paenibacillus glycinis</name>
    <dbReference type="NCBI Taxonomy" id="2697035"/>
    <lineage>
        <taxon>Bacteria</taxon>
        <taxon>Bacillati</taxon>
        <taxon>Bacillota</taxon>
        <taxon>Bacilli</taxon>
        <taxon>Bacillales</taxon>
        <taxon>Paenibacillaceae</taxon>
        <taxon>Paenibacillus</taxon>
    </lineage>
</organism>
<dbReference type="Pfam" id="PF01476">
    <property type="entry name" value="LysM"/>
    <property type="match status" value="2"/>
</dbReference>
<dbReference type="SUPFAM" id="SSF54106">
    <property type="entry name" value="LysM domain"/>
    <property type="match status" value="2"/>
</dbReference>
<dbReference type="InterPro" id="IPR018392">
    <property type="entry name" value="LysM"/>
</dbReference>
<dbReference type="CDD" id="cd00118">
    <property type="entry name" value="LysM"/>
    <property type="match status" value="2"/>
</dbReference>
<dbReference type="PANTHER" id="PTHR46066:SF2">
    <property type="entry name" value="CHITINASE DOMAIN-CONTAINING PROTEIN 1"/>
    <property type="match status" value="1"/>
</dbReference>
<protein>
    <submittedName>
        <fullName evidence="6">LysM peptidoglycan-binding domain-containing protein</fullName>
    </submittedName>
</protein>
<accession>A0ABW9XN63</accession>
<dbReference type="RefSeq" id="WP_161742859.1">
    <property type="nucleotide sequence ID" value="NZ_JAAAMV010000004.1"/>
</dbReference>
<dbReference type="Gene3D" id="3.10.50.10">
    <property type="match status" value="1"/>
</dbReference>
<name>A0ABW9XN63_9BACL</name>
<dbReference type="Pfam" id="PF00704">
    <property type="entry name" value="Glyco_hydro_18"/>
    <property type="match status" value="1"/>
</dbReference>
<reference evidence="6 7" key="1">
    <citation type="submission" date="2020-01" db="EMBL/GenBank/DDBJ databases">
        <title>Paenibacillus soybeanensis sp. nov. isolated from the nodules of soybean (Glycine max(L.) Merr).</title>
        <authorList>
            <person name="Wang H."/>
        </authorList>
    </citation>
    <scope>NUCLEOTIDE SEQUENCE [LARGE SCALE GENOMIC DNA]</scope>
    <source>
        <strain evidence="6 7">T1</strain>
    </source>
</reference>
<feature type="domain" description="LysM" evidence="4">
    <location>
        <begin position="51"/>
        <end position="95"/>
    </location>
</feature>
<dbReference type="InterPro" id="IPR029070">
    <property type="entry name" value="Chitinase_insertion_sf"/>
</dbReference>
<evidence type="ECO:0000259" key="5">
    <source>
        <dbReference type="PROSITE" id="PS51910"/>
    </source>
</evidence>
<keyword evidence="2" id="KW-0326">Glycosidase</keyword>
<dbReference type="InterPro" id="IPR001387">
    <property type="entry name" value="Cro/C1-type_HTH"/>
</dbReference>
<dbReference type="InterPro" id="IPR036779">
    <property type="entry name" value="LysM_dom_sf"/>
</dbReference>
<evidence type="ECO:0000256" key="1">
    <source>
        <dbReference type="ARBA" id="ARBA00022801"/>
    </source>
</evidence>
<gene>
    <name evidence="6" type="ORF">GT019_09230</name>
</gene>
<sequence length="429" mass="47006">MQIHVVQAGQTLYRLSQAYGVPIDDIASANELSPEQTLVIGQALVIPIVGRYYDVAPGDTLASIAAQFGSTAGRLASVNDIGQGTQPRVGTRLYIPPMPKRKAYVNAYLDSFGATPSAALTESARQAAPHLTYLAPSSFRVQRDGSLQPPPLGDLPGIAAKQRAAMMLAVTNLDGDQFSDELGHAILSDSSLQDTLIANIVKTAKDLDFRDVHFDLEHLYPGDREPYNRFLRKAAIPIHAAGLTMSTALAPKTSATQEGAWYSAHDYRAHGEIADFVVIMTYEWGYSGGPPMAVSPIGPVRTVLEYALTEMPAGKILMGQNLYGYDWTLPYVSGGPIAKALSPQAAIALARTRNAEILYDATAQAPYFTYWDDKVKEHRVWFEDARSIQAKFDLLKELKLRGISYWKLGLSFPQNWLLLEDNFDTVKLL</sequence>
<dbReference type="InterPro" id="IPR041704">
    <property type="entry name" value="CFLE_GH18"/>
</dbReference>
<dbReference type="Gene3D" id="3.10.350.10">
    <property type="entry name" value="LysM domain"/>
    <property type="match status" value="2"/>
</dbReference>
<dbReference type="PROSITE" id="PS50943">
    <property type="entry name" value="HTH_CROC1"/>
    <property type="match status" value="1"/>
</dbReference>
<feature type="domain" description="LysM" evidence="4">
    <location>
        <begin position="2"/>
        <end position="46"/>
    </location>
</feature>
<comment type="caution">
    <text evidence="6">The sequence shown here is derived from an EMBL/GenBank/DDBJ whole genome shotgun (WGS) entry which is preliminary data.</text>
</comment>
<dbReference type="EMBL" id="JAAAMV010000004">
    <property type="protein sequence ID" value="NBD24054.1"/>
    <property type="molecule type" value="Genomic_DNA"/>
</dbReference>
<feature type="domain" description="HTH cro/C1-type" evidence="3">
    <location>
        <begin position="10"/>
        <end position="26"/>
    </location>
</feature>
<dbReference type="Proteomes" id="UP000665561">
    <property type="component" value="Unassembled WGS sequence"/>
</dbReference>
<proteinExistence type="predicted"/>
<keyword evidence="7" id="KW-1185">Reference proteome</keyword>
<evidence type="ECO:0000259" key="4">
    <source>
        <dbReference type="PROSITE" id="PS51782"/>
    </source>
</evidence>
<evidence type="ECO:0000313" key="6">
    <source>
        <dbReference type="EMBL" id="NBD24054.1"/>
    </source>
</evidence>
<feature type="domain" description="GH18" evidence="5">
    <location>
        <begin position="103"/>
        <end position="429"/>
    </location>
</feature>
<dbReference type="Gene3D" id="3.20.20.80">
    <property type="entry name" value="Glycosidases"/>
    <property type="match status" value="1"/>
</dbReference>
<keyword evidence="1" id="KW-0378">Hydrolase</keyword>
<dbReference type="SMART" id="SM00636">
    <property type="entry name" value="Glyco_18"/>
    <property type="match status" value="1"/>
</dbReference>
<evidence type="ECO:0000256" key="2">
    <source>
        <dbReference type="ARBA" id="ARBA00023295"/>
    </source>
</evidence>
<dbReference type="InterPro" id="IPR017853">
    <property type="entry name" value="GH"/>
</dbReference>
<dbReference type="SMART" id="SM00257">
    <property type="entry name" value="LysM"/>
    <property type="match status" value="2"/>
</dbReference>
<dbReference type="PROSITE" id="PS51910">
    <property type="entry name" value="GH18_2"/>
    <property type="match status" value="1"/>
</dbReference>
<dbReference type="CDD" id="cd02874">
    <property type="entry name" value="GH18_CFLE_spore_hydrolase"/>
    <property type="match status" value="1"/>
</dbReference>
<dbReference type="PROSITE" id="PS51782">
    <property type="entry name" value="LYSM"/>
    <property type="match status" value="2"/>
</dbReference>
<dbReference type="SUPFAM" id="SSF51445">
    <property type="entry name" value="(Trans)glycosidases"/>
    <property type="match status" value="1"/>
</dbReference>
<dbReference type="InterPro" id="IPR001223">
    <property type="entry name" value="Glyco_hydro18_cat"/>
</dbReference>
<evidence type="ECO:0000313" key="7">
    <source>
        <dbReference type="Proteomes" id="UP000665561"/>
    </source>
</evidence>
<dbReference type="PANTHER" id="PTHR46066">
    <property type="entry name" value="CHITINASE DOMAIN-CONTAINING PROTEIN 1 FAMILY MEMBER"/>
    <property type="match status" value="1"/>
</dbReference>
<dbReference type="InterPro" id="IPR011583">
    <property type="entry name" value="Chitinase_II/V-like_cat"/>
</dbReference>
<evidence type="ECO:0000259" key="3">
    <source>
        <dbReference type="PROSITE" id="PS50943"/>
    </source>
</evidence>